<dbReference type="Pfam" id="PF01370">
    <property type="entry name" value="Epimerase"/>
    <property type="match status" value="1"/>
</dbReference>
<dbReference type="Gene3D" id="3.40.50.720">
    <property type="entry name" value="NAD(P)-binding Rossmann-like Domain"/>
    <property type="match status" value="1"/>
</dbReference>
<dbReference type="PRINTS" id="PR01713">
    <property type="entry name" value="NUCEPIMERASE"/>
</dbReference>
<dbReference type="InterPro" id="IPR036291">
    <property type="entry name" value="NAD(P)-bd_dom_sf"/>
</dbReference>
<evidence type="ECO:0000256" key="1">
    <source>
        <dbReference type="ARBA" id="ARBA00007637"/>
    </source>
</evidence>
<evidence type="ECO:0000313" key="3">
    <source>
        <dbReference type="EMBL" id="OGM96874.1"/>
    </source>
</evidence>
<dbReference type="InterPro" id="IPR001509">
    <property type="entry name" value="Epimerase_deHydtase"/>
</dbReference>
<dbReference type="AlphaFoldDB" id="A0A1F8E7M5"/>
<reference evidence="3 4" key="1">
    <citation type="journal article" date="2016" name="Nat. Commun.">
        <title>Thousands of microbial genomes shed light on interconnected biogeochemical processes in an aquifer system.</title>
        <authorList>
            <person name="Anantharaman K."/>
            <person name="Brown C.T."/>
            <person name="Hug L.A."/>
            <person name="Sharon I."/>
            <person name="Castelle C.J."/>
            <person name="Probst A.J."/>
            <person name="Thomas B.C."/>
            <person name="Singh A."/>
            <person name="Wilkins M.J."/>
            <person name="Karaoz U."/>
            <person name="Brodie E.L."/>
            <person name="Williams K.H."/>
            <person name="Hubbard S.S."/>
            <person name="Banfield J.F."/>
        </authorList>
    </citation>
    <scope>NUCLEOTIDE SEQUENCE [LARGE SCALE GENOMIC DNA]</scope>
</reference>
<dbReference type="PANTHER" id="PTHR43000">
    <property type="entry name" value="DTDP-D-GLUCOSE 4,6-DEHYDRATASE-RELATED"/>
    <property type="match status" value="1"/>
</dbReference>
<dbReference type="Proteomes" id="UP000177594">
    <property type="component" value="Unassembled WGS sequence"/>
</dbReference>
<organism evidence="3 4">
    <name type="scientific">Candidatus Yanofskybacteria bacterium RIFCSPHIGHO2_01_FULL_39_8b</name>
    <dbReference type="NCBI Taxonomy" id="1802659"/>
    <lineage>
        <taxon>Bacteria</taxon>
        <taxon>Candidatus Yanofskyibacteriota</taxon>
    </lineage>
</organism>
<sequence>MKLLVTGGAGFIGSNLVDELVRLGHRILVIDNLSLGKKEYLNPKARFYKKDIRDYKAIKPIFKGVDCVFHLAAQPRIQPSIINPADSFDNNVLGTFNVLLAAKENKVPKLVYSASSSAYGDQKTLPLKEEMIVNVKNPYALFKYMGEEMCHLFHVLYGLPIVCLRYFNVYGERQSIEGAYSTVIGIFLKQNKQRKPLTIVGDGNQRRDFTYVKDVVRANIMAMKSKKAVGHLINIGSGQNYSVNQVAKLIDPNHVYIPLRLGETQVTLADISKAKKLLGWEPWVMLEDWLKKMI</sequence>
<protein>
    <recommendedName>
        <fullName evidence="2">NAD-dependent epimerase/dehydratase domain-containing protein</fullName>
    </recommendedName>
</protein>
<gene>
    <name evidence="3" type="ORF">A2817_01040</name>
</gene>
<accession>A0A1F8E7M5</accession>
<proteinExistence type="inferred from homology"/>
<dbReference type="EMBL" id="MGIZ01000064">
    <property type="protein sequence ID" value="OGM96874.1"/>
    <property type="molecule type" value="Genomic_DNA"/>
</dbReference>
<evidence type="ECO:0000259" key="2">
    <source>
        <dbReference type="Pfam" id="PF01370"/>
    </source>
</evidence>
<comment type="caution">
    <text evidence="3">The sequence shown here is derived from an EMBL/GenBank/DDBJ whole genome shotgun (WGS) entry which is preliminary data.</text>
</comment>
<evidence type="ECO:0000313" key="4">
    <source>
        <dbReference type="Proteomes" id="UP000177594"/>
    </source>
</evidence>
<feature type="domain" description="NAD-dependent epimerase/dehydratase" evidence="2">
    <location>
        <begin position="4"/>
        <end position="236"/>
    </location>
</feature>
<dbReference type="SUPFAM" id="SSF51735">
    <property type="entry name" value="NAD(P)-binding Rossmann-fold domains"/>
    <property type="match status" value="1"/>
</dbReference>
<dbReference type="Gene3D" id="3.90.25.10">
    <property type="entry name" value="UDP-galactose 4-epimerase, domain 1"/>
    <property type="match status" value="1"/>
</dbReference>
<name>A0A1F8E7M5_9BACT</name>
<comment type="similarity">
    <text evidence="1">Belongs to the NAD(P)-dependent epimerase/dehydratase family.</text>
</comment>